<dbReference type="Pfam" id="PF00128">
    <property type="entry name" value="Alpha-amylase"/>
    <property type="match status" value="1"/>
</dbReference>
<dbReference type="GO" id="GO:0004553">
    <property type="term" value="F:hydrolase activity, hydrolyzing O-glycosyl compounds"/>
    <property type="evidence" value="ECO:0007669"/>
    <property type="project" value="InterPro"/>
</dbReference>
<evidence type="ECO:0000313" key="5">
    <source>
        <dbReference type="Proteomes" id="UP000479132"/>
    </source>
</evidence>
<organism evidence="4 5">
    <name type="scientific">Fodinibius halophilus</name>
    <dbReference type="NCBI Taxonomy" id="1736908"/>
    <lineage>
        <taxon>Bacteria</taxon>
        <taxon>Pseudomonadati</taxon>
        <taxon>Balneolota</taxon>
        <taxon>Balneolia</taxon>
        <taxon>Balneolales</taxon>
        <taxon>Balneolaceae</taxon>
        <taxon>Fodinibius</taxon>
    </lineage>
</organism>
<dbReference type="PANTHER" id="PTHR43651">
    <property type="entry name" value="1,4-ALPHA-GLUCAN-BRANCHING ENZYME"/>
    <property type="match status" value="1"/>
</dbReference>
<name>A0A6M1SZF3_9BACT</name>
<dbReference type="AlphaFoldDB" id="A0A6M1SZF3"/>
<dbReference type="GO" id="GO:0005975">
    <property type="term" value="P:carbohydrate metabolic process"/>
    <property type="evidence" value="ECO:0007669"/>
    <property type="project" value="InterPro"/>
</dbReference>
<dbReference type="SUPFAM" id="SSF81296">
    <property type="entry name" value="E set domains"/>
    <property type="match status" value="1"/>
</dbReference>
<dbReference type="InterPro" id="IPR017853">
    <property type="entry name" value="GH"/>
</dbReference>
<evidence type="ECO:0000256" key="1">
    <source>
        <dbReference type="ARBA" id="ARBA00023277"/>
    </source>
</evidence>
<dbReference type="InterPro" id="IPR026444">
    <property type="entry name" value="Secre_tail"/>
</dbReference>
<reference evidence="4 5" key="1">
    <citation type="submission" date="2020-02" db="EMBL/GenBank/DDBJ databases">
        <title>Aliifodinibius halophilus 2W32, complete genome.</title>
        <authorList>
            <person name="Li Y."/>
            <person name="Wu S."/>
        </authorList>
    </citation>
    <scope>NUCLEOTIDE SEQUENCE [LARGE SCALE GENOMIC DNA]</scope>
    <source>
        <strain evidence="4 5">2W32</strain>
    </source>
</reference>
<keyword evidence="2" id="KW-0732">Signal</keyword>
<evidence type="ECO:0000259" key="3">
    <source>
        <dbReference type="SMART" id="SM00642"/>
    </source>
</evidence>
<protein>
    <submittedName>
        <fullName evidence="4">T9SS type A sorting domain-containing protein</fullName>
    </submittedName>
</protein>
<evidence type="ECO:0000256" key="2">
    <source>
        <dbReference type="SAM" id="SignalP"/>
    </source>
</evidence>
<gene>
    <name evidence="4" type="ORF">G3569_01620</name>
</gene>
<dbReference type="CDD" id="cd11350">
    <property type="entry name" value="AmyAc_4"/>
    <property type="match status" value="1"/>
</dbReference>
<dbReference type="Proteomes" id="UP000479132">
    <property type="component" value="Unassembled WGS sequence"/>
</dbReference>
<dbReference type="RefSeq" id="WP_165265395.1">
    <property type="nucleotide sequence ID" value="NZ_JAALLS010000001.1"/>
</dbReference>
<dbReference type="Gene3D" id="2.60.40.10">
    <property type="entry name" value="Immunoglobulins"/>
    <property type="match status" value="1"/>
</dbReference>
<dbReference type="NCBIfam" id="TIGR04183">
    <property type="entry name" value="Por_Secre_tail"/>
    <property type="match status" value="1"/>
</dbReference>
<accession>A0A6M1SZF3</accession>
<feature type="signal peptide" evidence="2">
    <location>
        <begin position="1"/>
        <end position="20"/>
    </location>
</feature>
<feature type="chain" id="PRO_5026682066" evidence="2">
    <location>
        <begin position="21"/>
        <end position="1270"/>
    </location>
</feature>
<keyword evidence="5" id="KW-1185">Reference proteome</keyword>
<dbReference type="Gene3D" id="3.20.20.80">
    <property type="entry name" value="Glycosidases"/>
    <property type="match status" value="1"/>
</dbReference>
<dbReference type="InterPro" id="IPR013783">
    <property type="entry name" value="Ig-like_fold"/>
</dbReference>
<dbReference type="SUPFAM" id="SSF51445">
    <property type="entry name" value="(Trans)glycosidases"/>
    <property type="match status" value="1"/>
</dbReference>
<evidence type="ECO:0000313" key="4">
    <source>
        <dbReference type="EMBL" id="NGP87037.1"/>
    </source>
</evidence>
<dbReference type="SMART" id="SM00642">
    <property type="entry name" value="Aamy"/>
    <property type="match status" value="1"/>
</dbReference>
<dbReference type="Gene3D" id="2.60.40.4070">
    <property type="match status" value="1"/>
</dbReference>
<dbReference type="Pfam" id="PF02922">
    <property type="entry name" value="CBM_48"/>
    <property type="match status" value="1"/>
</dbReference>
<comment type="caution">
    <text evidence="4">The sequence shown here is derived from an EMBL/GenBank/DDBJ whole genome shotgun (WGS) entry which is preliminary data.</text>
</comment>
<sequence length="1270" mass="143693">MKRLLSTLLFFLFSLSTLQGQVVTTNPEFPTADQAVTVYFDATKGNGGLESHTGDVYAHTGLITDESTDGSDWKYDPSWGDNSAKYKLERVETNLYKLEITPSIREYYGAGESEVIKKMAFVFRNSDGSKEGKETGGEDIYAEVYENSFNVTFLQPSDAPTFIANDSSLTIKGIASSEQTTELSLSIDGQELKSVSNDTLEYTYNAQTADSYTLTIAGTDGSLNDTLSQQLIVNPQINEQPRPAGFKDGITYVDDNTVRLSLFAPHKEFVYVIGEFNNWQPQPTYFMNRETVNDDSTYYWIELNGLTAGQEYAFQYFVDGEVRVADPYSEKVLQPEDQHISEETYPNLKAYPDDQTDFTVGVLQPGKTEYQWQHNSYDRPDKDELVVYELLVRDFVENHDYQTLTDTLDYLDRLGVNAIELMPVMEFEGNISWGYNSAFLFATDKYYGPADDLKAFIDEAHSRGMAVILDIVLNHVYGQSPLVRLWNEGEYGQPTTENPYLNVVSPNQTYSWGYDFNHESQATKYYVDRVTSYWLEEFNADGYRFDFTKGFTQNSGDGWAHDADRIRILQRMADRQWAVDDSSYVILEHLTANSEEQELSDYGMLLWGNMNHNYKQAAMGYENESDFSGIYHKNRNWNNAHLMGYMESHDEQRLMYENLNFGNKNSSGSYDITELNTALNRIKLSAAFFFTVPGPKMFWQFGELGYEIDINQNGRTGEKPIRWEYYDNKERKKLYNTYKALIRLRNSHEAFTSETSNVTMDVNNTTKRITISHPDLEVTIAGNFGVTDTELQPQFTQTGDWYDFFSGDTLSVNNTDTTITMSAGEFHIYTTQKFKAPTEDLLSFVPTQINLDISQSFSSASSPQNYRMIALPGQVDEELTDVLNGDPEVAWQAYWDNGNSQDYLVKYDGSSTFLMKPGNGFWVTSKQKFAYDQTVATVSLDENNQAAIPLHKGWNIISNPLDIDIAWSTVTAANGGSLPPIWRFDGAFSEASDFTSARSGEAFYFLNDQGLDKLLIPYNDAPGNNKQITSSDKLQLTTYVDGNETSSSSLVFVRSDMNPPSDVIAPPSGFEGASLRFAGKEEEQKSSRTGNFARIYRTPKQQGHQLEIILSTTPGKAVNISAKGLDENAIGKIALLNTQTGHKYDLTNGKSIKLIPKHEQTPLLLVMGDTSFIDEQQDELLPKQVEITPNYPNPFNPSTTLQFKLPQKMQVRVQVYNILGRRISTLINNEVHEAGVHTITFDASQQSSGMYFAVFEIGDRRFVQKMMLIK</sequence>
<keyword evidence="1" id="KW-0119">Carbohydrate metabolism</keyword>
<dbReference type="InterPro" id="IPR004193">
    <property type="entry name" value="Glyco_hydro_13_N"/>
</dbReference>
<proteinExistence type="predicted"/>
<dbReference type="InterPro" id="IPR014756">
    <property type="entry name" value="Ig_E-set"/>
</dbReference>
<dbReference type="EMBL" id="JAALLS010000001">
    <property type="protein sequence ID" value="NGP87037.1"/>
    <property type="molecule type" value="Genomic_DNA"/>
</dbReference>
<dbReference type="InterPro" id="IPR006047">
    <property type="entry name" value="GH13_cat_dom"/>
</dbReference>
<dbReference type="Pfam" id="PF18962">
    <property type="entry name" value="Por_Secre_tail"/>
    <property type="match status" value="1"/>
</dbReference>
<feature type="domain" description="Glycosyl hydrolase family 13 catalytic" evidence="3">
    <location>
        <begin position="389"/>
        <end position="745"/>
    </location>
</feature>